<evidence type="ECO:0000259" key="5">
    <source>
        <dbReference type="Pfam" id="PF16327"/>
    </source>
</evidence>
<feature type="domain" description="Cytochrome c assembly protein" evidence="4">
    <location>
        <begin position="88"/>
        <end position="292"/>
    </location>
</feature>
<keyword evidence="3" id="KW-0812">Transmembrane</keyword>
<proteinExistence type="inferred from homology"/>
<feature type="transmembrane region" description="Helical" evidence="3">
    <location>
        <begin position="246"/>
        <end position="262"/>
    </location>
</feature>
<feature type="transmembrane region" description="Helical" evidence="3">
    <location>
        <begin position="267"/>
        <end position="288"/>
    </location>
</feature>
<evidence type="ECO:0000256" key="2">
    <source>
        <dbReference type="ARBA" id="ARBA00022748"/>
    </source>
</evidence>
<accession>A0A858PZA2</accession>
<dbReference type="GO" id="GO:0017004">
    <property type="term" value="P:cytochrome complex assembly"/>
    <property type="evidence" value="ECO:0007669"/>
    <property type="project" value="UniProtKB-KW"/>
</dbReference>
<keyword evidence="7" id="KW-1185">Reference proteome</keyword>
<gene>
    <name evidence="6" type="primary">ccmF</name>
    <name evidence="6" type="ORF">ANPL_04550</name>
</gene>
<feature type="transmembrane region" description="Helical" evidence="3">
    <location>
        <begin position="308"/>
        <end position="327"/>
    </location>
</feature>
<feature type="transmembrane region" description="Helical" evidence="3">
    <location>
        <begin position="12"/>
        <end position="30"/>
    </location>
</feature>
<feature type="transmembrane region" description="Helical" evidence="3">
    <location>
        <begin position="125"/>
        <end position="145"/>
    </location>
</feature>
<evidence type="ECO:0000313" key="6">
    <source>
        <dbReference type="EMBL" id="QJC27953.1"/>
    </source>
</evidence>
<dbReference type="InterPro" id="IPR003567">
    <property type="entry name" value="Cyt_c_biogenesis"/>
</dbReference>
<dbReference type="InterPro" id="IPR002541">
    <property type="entry name" value="Cyt_c_assembly"/>
</dbReference>
<feature type="transmembrane region" description="Helical" evidence="3">
    <location>
        <begin position="480"/>
        <end position="500"/>
    </location>
</feature>
<dbReference type="GO" id="GO:0020037">
    <property type="term" value="F:heme binding"/>
    <property type="evidence" value="ECO:0007669"/>
    <property type="project" value="InterPro"/>
</dbReference>
<name>A0A858PZA2_9RICK</name>
<keyword evidence="2" id="KW-0201">Cytochrome c-type biogenesis</keyword>
<dbReference type="GO" id="GO:0016020">
    <property type="term" value="C:membrane"/>
    <property type="evidence" value="ECO:0007669"/>
    <property type="project" value="InterPro"/>
</dbReference>
<feature type="transmembrane region" description="Helical" evidence="3">
    <location>
        <begin position="348"/>
        <end position="370"/>
    </location>
</feature>
<feature type="transmembrane region" description="Helical" evidence="3">
    <location>
        <begin position="172"/>
        <end position="191"/>
    </location>
</feature>
<dbReference type="PANTHER" id="PTHR43653:SF3">
    <property type="entry name" value="CYTOCHROME C-TYPE BIOGENESIS PROTEIN NRFE-RELATED"/>
    <property type="match status" value="1"/>
</dbReference>
<dbReference type="AlphaFoldDB" id="A0A858PZA2"/>
<evidence type="ECO:0000259" key="4">
    <source>
        <dbReference type="Pfam" id="PF01578"/>
    </source>
</evidence>
<organism evidence="6 7">
    <name type="scientific">Anaplasma platys</name>
    <dbReference type="NCBI Taxonomy" id="949"/>
    <lineage>
        <taxon>Bacteria</taxon>
        <taxon>Pseudomonadati</taxon>
        <taxon>Pseudomonadota</taxon>
        <taxon>Alphaproteobacteria</taxon>
        <taxon>Rickettsiales</taxon>
        <taxon>Anaplasmataceae</taxon>
        <taxon>Anaplasma</taxon>
    </lineage>
</organism>
<dbReference type="Pfam" id="PF16327">
    <property type="entry name" value="CcmF_C"/>
    <property type="match status" value="1"/>
</dbReference>
<dbReference type="EMBL" id="CP046391">
    <property type="protein sequence ID" value="QJC27953.1"/>
    <property type="molecule type" value="Genomic_DNA"/>
</dbReference>
<dbReference type="Proteomes" id="UP000500930">
    <property type="component" value="Chromosome"/>
</dbReference>
<comment type="similarity">
    <text evidence="1">Belongs to the CcmF/CycK/Ccl1/NrfE/CcsA family.</text>
</comment>
<dbReference type="GO" id="GO:0015232">
    <property type="term" value="F:heme transmembrane transporter activity"/>
    <property type="evidence" value="ECO:0007669"/>
    <property type="project" value="InterPro"/>
</dbReference>
<evidence type="ECO:0000256" key="1">
    <source>
        <dbReference type="ARBA" id="ARBA00009186"/>
    </source>
</evidence>
<keyword evidence="3" id="KW-0472">Membrane</keyword>
<dbReference type="InterPro" id="IPR032523">
    <property type="entry name" value="CcmF_C"/>
</dbReference>
<dbReference type="KEGG" id="aplt:ANPL_04550"/>
<feature type="domain" description="Cytochrome c-type biogenesis protein CcmF C-terminal" evidence="5">
    <location>
        <begin position="324"/>
        <end position="623"/>
    </location>
</feature>
<feature type="transmembrane region" description="Helical" evidence="3">
    <location>
        <begin position="390"/>
        <end position="409"/>
    </location>
</feature>
<feature type="transmembrane region" description="Helical" evidence="3">
    <location>
        <begin position="203"/>
        <end position="226"/>
    </location>
</feature>
<keyword evidence="3" id="KW-1133">Transmembrane helix</keyword>
<feature type="transmembrane region" description="Helical" evidence="3">
    <location>
        <begin position="609"/>
        <end position="630"/>
    </location>
</feature>
<protein>
    <submittedName>
        <fullName evidence="6">Cytochrome c-type biogenesis protein CcmF</fullName>
    </submittedName>
</protein>
<evidence type="ECO:0000256" key="3">
    <source>
        <dbReference type="SAM" id="Phobius"/>
    </source>
</evidence>
<reference evidence="6 7" key="1">
    <citation type="journal article" date="2020" name="Pathogens">
        <title>First Whole Genome Sequence of Anaplasma platys, an Obligate Intracellular Rickettsial Pathogen of Dogs.</title>
        <authorList>
            <person name="Llanes A."/>
            <person name="Rajeev S."/>
        </authorList>
    </citation>
    <scope>NUCLEOTIDE SEQUENCE [LARGE SCALE GENOMIC DNA]</scope>
    <source>
        <strain evidence="6 7">S3</strain>
    </source>
</reference>
<sequence length="641" mass="70624">MMIPSMSNNVDGYSSFLIVAGVLSFFYPVIARRFHAVGSAFTFAVSALHSLSLLLLLYIRLIDDFSFENVYQNSHTLQPILYKIVGLWGNYEGSLLLYTWLLSVAAVMLQLFLPGNHLRFNALSVQHLLVGAFVVFQVVFANPFLRTFTVDDDGLGFNPLLQDIGLSIHPPILFSGYVGFSPVLAITLAAIRTNLSPAVWAHLIRGWALAAWTLLTLGIALGGWWAYRVLGWGGFWSWDPVENVVLLPWLLGTALVHMLPIVRKSNIYCNFTFFLAISTFASSLYSIFFVRSGFLISVHTFANDASRGVALLCLVSTIMISCCAAFVMNCKARNESCTFNLVSRMTLFIVHVILTLVAFFIILLGTVYPIVLEALTNVTIAVGAPYYNSLFSIILVLLLLAMVVLPCLSYDGKQPLMLSFKVTTVGAIVCLPLAIYQGLVGLLLWLAGYLFFSIIEDFLVKLPHAWTRATFLATFRPGRCAMLSAHLGVAVAVVGIVYSGTAQLDKTAHMKQGDTISLQGYTATLSDVSLLKKEYYESLVGEFDIKRTGQNKTICKLKPENRFYYVEGTHNIVSSTCHNIMSDLYVVVGTPNVTHGLPVQLRYKPLINLVWGGFALLSVGGVFGTINAVLKMRSLKGKSTL</sequence>
<dbReference type="Pfam" id="PF01578">
    <property type="entry name" value="Cytochrom_C_asm"/>
    <property type="match status" value="1"/>
</dbReference>
<dbReference type="PANTHER" id="PTHR43653">
    <property type="entry name" value="CYTOCHROME C ASSEMBLY PROTEIN-RELATED"/>
    <property type="match status" value="1"/>
</dbReference>
<dbReference type="PRINTS" id="PR01410">
    <property type="entry name" value="CCBIOGENESIS"/>
</dbReference>
<feature type="transmembrane region" description="Helical" evidence="3">
    <location>
        <begin position="95"/>
        <end position="113"/>
    </location>
</feature>
<evidence type="ECO:0000313" key="7">
    <source>
        <dbReference type="Proteomes" id="UP000500930"/>
    </source>
</evidence>
<feature type="transmembrane region" description="Helical" evidence="3">
    <location>
        <begin position="442"/>
        <end position="460"/>
    </location>
</feature>
<feature type="transmembrane region" description="Helical" evidence="3">
    <location>
        <begin position="37"/>
        <end position="59"/>
    </location>
</feature>